<evidence type="ECO:0000313" key="2">
    <source>
        <dbReference type="EMBL" id="MFB9474930.1"/>
    </source>
</evidence>
<accession>A0ABV5NX96</accession>
<evidence type="ECO:0000256" key="1">
    <source>
        <dbReference type="SAM" id="MobiDB-lite"/>
    </source>
</evidence>
<sequence>MFHPFEGLDDQTEQDPVERALEGPDGDVVEAEPGKRLEPVIESLVREVDGCPMVVFSAGPLDARVEVMAGGVEGVQDGVLPCT</sequence>
<feature type="region of interest" description="Disordered" evidence="1">
    <location>
        <begin position="1"/>
        <end position="31"/>
    </location>
</feature>
<protein>
    <submittedName>
        <fullName evidence="2">Uncharacterized protein</fullName>
    </submittedName>
</protein>
<keyword evidence="3" id="KW-1185">Reference proteome</keyword>
<comment type="caution">
    <text evidence="2">The sequence shown here is derived from an EMBL/GenBank/DDBJ whole genome shotgun (WGS) entry which is preliminary data.</text>
</comment>
<dbReference type="RefSeq" id="WP_345393609.1">
    <property type="nucleotide sequence ID" value="NZ_BAAAXS010000001.1"/>
</dbReference>
<dbReference type="EMBL" id="JBHMCF010000040">
    <property type="protein sequence ID" value="MFB9474930.1"/>
    <property type="molecule type" value="Genomic_DNA"/>
</dbReference>
<organism evidence="2 3">
    <name type="scientific">Nonomuraea salmonea</name>
    <dbReference type="NCBI Taxonomy" id="46181"/>
    <lineage>
        <taxon>Bacteria</taxon>
        <taxon>Bacillati</taxon>
        <taxon>Actinomycetota</taxon>
        <taxon>Actinomycetes</taxon>
        <taxon>Streptosporangiales</taxon>
        <taxon>Streptosporangiaceae</taxon>
        <taxon>Nonomuraea</taxon>
    </lineage>
</organism>
<reference evidence="2 3" key="1">
    <citation type="submission" date="2024-09" db="EMBL/GenBank/DDBJ databases">
        <authorList>
            <person name="Sun Q."/>
            <person name="Mori K."/>
        </authorList>
    </citation>
    <scope>NUCLEOTIDE SEQUENCE [LARGE SCALE GENOMIC DNA]</scope>
    <source>
        <strain evidence="2 3">JCM 3324</strain>
    </source>
</reference>
<dbReference type="Proteomes" id="UP001589568">
    <property type="component" value="Unassembled WGS sequence"/>
</dbReference>
<proteinExistence type="predicted"/>
<evidence type="ECO:0000313" key="3">
    <source>
        <dbReference type="Proteomes" id="UP001589568"/>
    </source>
</evidence>
<name>A0ABV5NX96_9ACTN</name>
<gene>
    <name evidence="2" type="ORF">ACFFR3_36015</name>
</gene>